<dbReference type="Pfam" id="PF13510">
    <property type="entry name" value="Fer2_4"/>
    <property type="match status" value="1"/>
</dbReference>
<organism evidence="18 19">
    <name type="scientific">Candidatus Nitrohelix vancouverensis</name>
    <dbReference type="NCBI Taxonomy" id="2705534"/>
    <lineage>
        <taxon>Bacteria</taxon>
        <taxon>Pseudomonadati</taxon>
        <taxon>Nitrospinota/Tectimicrobiota group</taxon>
        <taxon>Nitrospinota</taxon>
        <taxon>Nitrospinia</taxon>
        <taxon>Nitrospinales</taxon>
        <taxon>Nitrospinaceae</taxon>
        <taxon>Candidatus Nitrohelix</taxon>
    </lineage>
</organism>
<comment type="similarity">
    <text evidence="3 14">Belongs to the complex I 75 kDa subunit family.</text>
</comment>
<dbReference type="PROSITE" id="PS00643">
    <property type="entry name" value="COMPLEX1_75K_3"/>
    <property type="match status" value="1"/>
</dbReference>
<comment type="function">
    <text evidence="14">NDH-1 shuttles electrons from NADH, via FMN and iron-sulfur (Fe-S) centers, to quinones in the respiratory chain. Couples the redox reaction to proton translocation (for every two electrons transferred, four hydrogen ions are translocated across the cytoplasmic membrane), and thus conserves the redox energy in a proton gradient.</text>
</comment>
<dbReference type="PROSITE" id="PS00641">
    <property type="entry name" value="COMPLEX1_75K_1"/>
    <property type="match status" value="1"/>
</dbReference>
<dbReference type="GO" id="GO:0048038">
    <property type="term" value="F:quinone binding"/>
    <property type="evidence" value="ECO:0007669"/>
    <property type="project" value="UniProtKB-UniRule"/>
</dbReference>
<dbReference type="GO" id="GO:0016020">
    <property type="term" value="C:membrane"/>
    <property type="evidence" value="ECO:0007669"/>
    <property type="project" value="InterPro"/>
</dbReference>
<dbReference type="Gene3D" id="3.10.20.740">
    <property type="match status" value="1"/>
</dbReference>
<dbReference type="FunFam" id="3.10.20.740:FF:000001">
    <property type="entry name" value="NADH-quinone oxidoreductase subunit G"/>
    <property type="match status" value="1"/>
</dbReference>
<dbReference type="GO" id="GO:0051539">
    <property type="term" value="F:4 iron, 4 sulfur cluster binding"/>
    <property type="evidence" value="ECO:0007669"/>
    <property type="project" value="UniProtKB-KW"/>
</dbReference>
<comment type="catalytic activity">
    <reaction evidence="13 14">
        <text>a quinone + NADH + 5 H(+)(in) = a quinol + NAD(+) + 4 H(+)(out)</text>
        <dbReference type="Rhea" id="RHEA:57888"/>
        <dbReference type="ChEBI" id="CHEBI:15378"/>
        <dbReference type="ChEBI" id="CHEBI:24646"/>
        <dbReference type="ChEBI" id="CHEBI:57540"/>
        <dbReference type="ChEBI" id="CHEBI:57945"/>
        <dbReference type="ChEBI" id="CHEBI:132124"/>
    </reaction>
</comment>
<dbReference type="Pfam" id="PF22117">
    <property type="entry name" value="Fer4_Nqo3"/>
    <property type="match status" value="1"/>
</dbReference>
<evidence type="ECO:0000256" key="6">
    <source>
        <dbReference type="ARBA" id="ARBA00022719"/>
    </source>
</evidence>
<keyword evidence="4 14" id="KW-0004">4Fe-4S</keyword>
<evidence type="ECO:0000259" key="15">
    <source>
        <dbReference type="PROSITE" id="PS51085"/>
    </source>
</evidence>
<evidence type="ECO:0000256" key="10">
    <source>
        <dbReference type="ARBA" id="ARBA00023014"/>
    </source>
</evidence>
<dbReference type="AlphaFoldDB" id="A0A7T0C501"/>
<dbReference type="InterPro" id="IPR000283">
    <property type="entry name" value="NADH_UbQ_OxRdtase_75kDa_su_CS"/>
</dbReference>
<comment type="cofactor">
    <cofactor evidence="1 14">
        <name>[4Fe-4S] cluster</name>
        <dbReference type="ChEBI" id="CHEBI:49883"/>
    </cofactor>
</comment>
<dbReference type="CDD" id="cd00207">
    <property type="entry name" value="fer2"/>
    <property type="match status" value="1"/>
</dbReference>
<dbReference type="InterPro" id="IPR010228">
    <property type="entry name" value="NADH_UbQ_OxRdtase_Gsu"/>
</dbReference>
<dbReference type="Pfam" id="PF10588">
    <property type="entry name" value="NADH-G_4Fe-4S_3"/>
    <property type="match status" value="1"/>
</dbReference>
<keyword evidence="12" id="KW-0830">Ubiquinone</keyword>
<dbReference type="InterPro" id="IPR006656">
    <property type="entry name" value="Mopterin_OxRdtase"/>
</dbReference>
<dbReference type="Gene3D" id="3.40.228.10">
    <property type="entry name" value="Dimethylsulfoxide Reductase, domain 2"/>
    <property type="match status" value="1"/>
</dbReference>
<dbReference type="SUPFAM" id="SSF54862">
    <property type="entry name" value="4Fe-4S ferredoxins"/>
    <property type="match status" value="1"/>
</dbReference>
<evidence type="ECO:0000256" key="9">
    <source>
        <dbReference type="ARBA" id="ARBA00023004"/>
    </source>
</evidence>
<dbReference type="InterPro" id="IPR036010">
    <property type="entry name" value="2Fe-2S_ferredoxin-like_sf"/>
</dbReference>
<evidence type="ECO:0000256" key="2">
    <source>
        <dbReference type="ARBA" id="ARBA00002378"/>
    </source>
</evidence>
<evidence type="ECO:0000256" key="1">
    <source>
        <dbReference type="ARBA" id="ARBA00001966"/>
    </source>
</evidence>
<dbReference type="Gene3D" id="3.30.70.20">
    <property type="match status" value="1"/>
</dbReference>
<dbReference type="InterPro" id="IPR006963">
    <property type="entry name" value="Mopterin_OxRdtase_4Fe-4S_dom"/>
</dbReference>
<dbReference type="EC" id="7.1.1.-" evidence="14"/>
<keyword evidence="11 14" id="KW-0520">NAD</keyword>
<evidence type="ECO:0000259" key="16">
    <source>
        <dbReference type="PROSITE" id="PS51669"/>
    </source>
</evidence>
<dbReference type="Pfam" id="PF04879">
    <property type="entry name" value="Molybdop_Fe4S4"/>
    <property type="match status" value="1"/>
</dbReference>
<evidence type="ECO:0000313" key="19">
    <source>
        <dbReference type="Proteomes" id="UP000594464"/>
    </source>
</evidence>
<keyword evidence="5 14" id="KW-0001">2Fe-2S</keyword>
<evidence type="ECO:0000256" key="5">
    <source>
        <dbReference type="ARBA" id="ARBA00022714"/>
    </source>
</evidence>
<dbReference type="PROSITE" id="PS51085">
    <property type="entry name" value="2FE2S_FER_2"/>
    <property type="match status" value="1"/>
</dbReference>
<proteinExistence type="inferred from homology"/>
<name>A0A7T0C501_9BACT</name>
<evidence type="ECO:0000256" key="4">
    <source>
        <dbReference type="ARBA" id="ARBA00022485"/>
    </source>
</evidence>
<dbReference type="InterPro" id="IPR050123">
    <property type="entry name" value="Prok_molybdopt-oxidoreductase"/>
</dbReference>
<protein>
    <recommendedName>
        <fullName evidence="14">NADH-quinone oxidoreductase</fullName>
        <ecNumber evidence="14">7.1.1.-</ecNumber>
    </recommendedName>
</protein>
<dbReference type="Proteomes" id="UP000594464">
    <property type="component" value="Chromosome"/>
</dbReference>
<dbReference type="SMART" id="SM00929">
    <property type="entry name" value="NADH-G_4Fe-4S_3"/>
    <property type="match status" value="1"/>
</dbReference>
<comment type="function">
    <text evidence="2">NDH-1 shuttles electrons from NADH, via FMN and iron-sulfur (Fe-S) centers, to quinones in the respiratory chain. The immediate electron acceptor for the enzyme in this species is believed to be ubiquinone. Couples the redox reaction to proton translocation (for every two electrons transferred, four hydrogen ions are translocated across the cytoplasmic membrane), and thus conserves the redox energy in a proton gradient.</text>
</comment>
<evidence type="ECO:0000313" key="18">
    <source>
        <dbReference type="EMBL" id="QPJ66613.1"/>
    </source>
</evidence>
<dbReference type="PANTHER" id="PTHR43105">
    <property type="entry name" value="RESPIRATORY NITRATE REDUCTASE"/>
    <property type="match status" value="1"/>
</dbReference>
<dbReference type="Gene3D" id="2.40.40.20">
    <property type="match status" value="1"/>
</dbReference>
<evidence type="ECO:0000256" key="14">
    <source>
        <dbReference type="RuleBase" id="RU003525"/>
    </source>
</evidence>
<reference evidence="19" key="1">
    <citation type="submission" date="2020-02" db="EMBL/GenBank/DDBJ databases">
        <title>Genomic and physiological characterization of two novel Nitrospinaceae genera.</title>
        <authorList>
            <person name="Mueller A.J."/>
            <person name="Jung M.-Y."/>
            <person name="Strachan C.R."/>
            <person name="Herbold C.W."/>
            <person name="Kirkegaard R.H."/>
            <person name="Daims H."/>
        </authorList>
    </citation>
    <scope>NUCLEOTIDE SEQUENCE [LARGE SCALE GENOMIC DNA]</scope>
</reference>
<dbReference type="InterPro" id="IPR009010">
    <property type="entry name" value="Asp_de-COase-like_dom_sf"/>
</dbReference>
<dbReference type="GO" id="GO:0003954">
    <property type="term" value="F:NADH dehydrogenase activity"/>
    <property type="evidence" value="ECO:0007669"/>
    <property type="project" value="TreeGrafter"/>
</dbReference>
<dbReference type="GO" id="GO:0042773">
    <property type="term" value="P:ATP synthesis coupled electron transport"/>
    <property type="evidence" value="ECO:0007669"/>
    <property type="project" value="InterPro"/>
</dbReference>
<gene>
    <name evidence="18" type="primary">nuoG</name>
    <name evidence="18" type="ORF">G3M78_14860</name>
</gene>
<evidence type="ECO:0000256" key="12">
    <source>
        <dbReference type="ARBA" id="ARBA00023075"/>
    </source>
</evidence>
<dbReference type="PROSITE" id="PS00642">
    <property type="entry name" value="COMPLEX1_75K_2"/>
    <property type="match status" value="1"/>
</dbReference>
<evidence type="ECO:0000256" key="3">
    <source>
        <dbReference type="ARBA" id="ARBA00005404"/>
    </source>
</evidence>
<evidence type="ECO:0000256" key="7">
    <source>
        <dbReference type="ARBA" id="ARBA00022723"/>
    </source>
</evidence>
<evidence type="ECO:0000259" key="17">
    <source>
        <dbReference type="PROSITE" id="PS51839"/>
    </source>
</evidence>
<dbReference type="InterPro" id="IPR001041">
    <property type="entry name" value="2Fe-2S_ferredoxin-type"/>
</dbReference>
<dbReference type="KEGG" id="nva:G3M78_14860"/>
<feature type="domain" description="4Fe-4S Mo/W bis-MGD-type" evidence="16">
    <location>
        <begin position="220"/>
        <end position="276"/>
    </location>
</feature>
<keyword evidence="6 14" id="KW-0874">Quinone</keyword>
<dbReference type="Gene3D" id="2.20.25.90">
    <property type="entry name" value="ADC-like domains"/>
    <property type="match status" value="1"/>
</dbReference>
<evidence type="ECO:0000256" key="11">
    <source>
        <dbReference type="ARBA" id="ARBA00023027"/>
    </source>
</evidence>
<accession>A0A7T0C501</accession>
<dbReference type="Gene3D" id="3.40.50.740">
    <property type="match status" value="2"/>
</dbReference>
<keyword evidence="10 14" id="KW-0411">Iron-sulfur</keyword>
<keyword evidence="9 14" id="KW-0408">Iron</keyword>
<evidence type="ECO:0000256" key="8">
    <source>
        <dbReference type="ARBA" id="ARBA00022967"/>
    </source>
</evidence>
<dbReference type="PANTHER" id="PTHR43105:SF10">
    <property type="entry name" value="NADH-QUINONE OXIDOREDUCTASE SUBUNIT G"/>
    <property type="match status" value="1"/>
</dbReference>
<dbReference type="Pfam" id="PF01568">
    <property type="entry name" value="Molydop_binding"/>
    <property type="match status" value="1"/>
</dbReference>
<dbReference type="NCBIfam" id="TIGR01973">
    <property type="entry name" value="NuoG"/>
    <property type="match status" value="1"/>
</dbReference>
<dbReference type="Pfam" id="PF00384">
    <property type="entry name" value="Molybdopterin"/>
    <property type="match status" value="1"/>
</dbReference>
<dbReference type="GO" id="GO:0046872">
    <property type="term" value="F:metal ion binding"/>
    <property type="evidence" value="ECO:0007669"/>
    <property type="project" value="UniProtKB-UniRule"/>
</dbReference>
<dbReference type="GO" id="GO:0051537">
    <property type="term" value="F:2 iron, 2 sulfur cluster binding"/>
    <property type="evidence" value="ECO:0007669"/>
    <property type="project" value="UniProtKB-UniRule"/>
</dbReference>
<dbReference type="SUPFAM" id="SSF53706">
    <property type="entry name" value="Formate dehydrogenase/DMSO reductase, domains 1-3"/>
    <property type="match status" value="1"/>
</dbReference>
<keyword evidence="7 14" id="KW-0479">Metal-binding</keyword>
<dbReference type="SUPFAM" id="SSF54292">
    <property type="entry name" value="2Fe-2S ferredoxin-like"/>
    <property type="match status" value="1"/>
</dbReference>
<dbReference type="InterPro" id="IPR006657">
    <property type="entry name" value="MoPterin_dinucl-bd_dom"/>
</dbReference>
<dbReference type="GO" id="GO:0043546">
    <property type="term" value="F:molybdopterin cofactor binding"/>
    <property type="evidence" value="ECO:0007669"/>
    <property type="project" value="InterPro"/>
</dbReference>
<feature type="domain" description="4Fe-4S His(Cys)3-ligated-type" evidence="17">
    <location>
        <begin position="82"/>
        <end position="121"/>
    </location>
</feature>
<keyword evidence="8 14" id="KW-1278">Translocase</keyword>
<dbReference type="EMBL" id="CP048620">
    <property type="protein sequence ID" value="QPJ66613.1"/>
    <property type="molecule type" value="Genomic_DNA"/>
</dbReference>
<dbReference type="GO" id="GO:0008137">
    <property type="term" value="F:NADH dehydrogenase (ubiquinone) activity"/>
    <property type="evidence" value="ECO:0007669"/>
    <property type="project" value="UniProtKB-UniRule"/>
</dbReference>
<dbReference type="PROSITE" id="PS51669">
    <property type="entry name" value="4FE4S_MOW_BIS_MGD"/>
    <property type="match status" value="1"/>
</dbReference>
<dbReference type="PROSITE" id="PS51839">
    <property type="entry name" value="4FE4S_HC3"/>
    <property type="match status" value="1"/>
</dbReference>
<sequence length="826" mass="89224">MANDEVTLTIDGKTVSAPKGTLVVDAAKQVDIDIPVFCYHEKLGPFGCCRMCLVEVEKMPKLTTACTLAVAPDMVVKTDTAKVEKARKGVLEFTLLNHPLDCPVCDKGGECPLQNNTFEYGTDDTRMEFNRANNAKATPLSPVITIDRERCIACQRCTRYSDIIESEQALVMLNRGFNNIVGTFDNQPYDTKFSGNVIDICPVGALTNTDFRFKARSWELKDVDTLCAHCGCNCNMTMGTRLNKFMRIESRCNDAVDDGWVCDKARFGYHFIESKNRIVDATSRMNGEERVIGLKEAGSMAVEKLKALVEAHGPSSVGFIGSPYASNEDLYLYQTLFRQGLKTNNLDFKTYQDAPGLPIKHYDFEQVETSNLVLLIGSDPSEELPILDLRIKKAVTRFGVRLAVLNDQSTALDRFADLKLRYDVGGDGAAIDALAELLAKELGEEALVGSDSSASQCTIDASALKEMAEAVRTGMKVCLVYNPAALTGDSILRLRRLMRVIAKVPTMECGAIPAAPATNAVGALDMGILPNYYPGGLGLNDADQIKKIFGEDSPLEPGLSAIEMIEKAESGELKGLLVYRSNPVADFPGGKRVEDALKKLDCLIVHDMLATETSRIAHMVLPSPGPGYDEGTTTNIGARVQHLKAGLNSNATPDWKLISGMAAELGIETDFQTSFSVTNEIAAKVRGYEAISKKALRKIGANRPSQIVEDGAIAASAPAEAKAGSLRLRVAHYLFANDKILDPTSPLAHHFRHSTVHLHADDATKLGVAEGDEVILVSAGGEMSAAVSVGDRCNPGGAVVEKISDEQGVSSLVAADGVSWIDIRKS</sequence>
<dbReference type="SMART" id="SM00926">
    <property type="entry name" value="Molybdop_Fe4S4"/>
    <property type="match status" value="1"/>
</dbReference>
<keyword evidence="18" id="KW-0560">Oxidoreductase</keyword>
<comment type="cofactor">
    <cofactor evidence="14">
        <name>[2Fe-2S] cluster</name>
        <dbReference type="ChEBI" id="CHEBI:190135"/>
    </cofactor>
    <text evidence="14">Binds 1 [2Fe-2S] cluster per subunit.</text>
</comment>
<evidence type="ECO:0000256" key="13">
    <source>
        <dbReference type="ARBA" id="ARBA00047712"/>
    </source>
</evidence>
<dbReference type="InterPro" id="IPR054351">
    <property type="entry name" value="NADH_UbQ_OxRdtase_ferredoxin"/>
</dbReference>
<dbReference type="SUPFAM" id="SSF50692">
    <property type="entry name" value="ADC-like"/>
    <property type="match status" value="1"/>
</dbReference>
<dbReference type="InterPro" id="IPR019574">
    <property type="entry name" value="NADH_UbQ_OxRdtase_Gsu_4Fe4S-bd"/>
</dbReference>
<feature type="domain" description="2Fe-2S ferredoxin-type" evidence="15">
    <location>
        <begin position="4"/>
        <end position="82"/>
    </location>
</feature>